<feature type="domain" description="Glyoxalase/fosfomycin resistance/dioxygenase" evidence="1">
    <location>
        <begin position="10"/>
        <end position="122"/>
    </location>
</feature>
<reference evidence="2 3" key="1">
    <citation type="submission" date="2021-08" db="EMBL/GenBank/DDBJ databases">
        <title>Complete genome sequence of Leptospira kobayashii strain E30.</title>
        <authorList>
            <person name="Nakao R."/>
            <person name="Nakamura S."/>
            <person name="Masuzawa T."/>
            <person name="Koizumi N."/>
        </authorList>
    </citation>
    <scope>NUCLEOTIDE SEQUENCE [LARGE SCALE GENOMIC DNA]</scope>
    <source>
        <strain evidence="2 3">E30</strain>
        <plasmid evidence="2 3">pE30-1</plasmid>
    </source>
</reference>
<organism evidence="2 3">
    <name type="scientific">Leptospira kobayashii</name>
    <dbReference type="NCBI Taxonomy" id="1917830"/>
    <lineage>
        <taxon>Bacteria</taxon>
        <taxon>Pseudomonadati</taxon>
        <taxon>Spirochaetota</taxon>
        <taxon>Spirochaetia</taxon>
        <taxon>Leptospirales</taxon>
        <taxon>Leptospiraceae</taxon>
        <taxon>Leptospira</taxon>
    </lineage>
</organism>
<evidence type="ECO:0000313" key="2">
    <source>
        <dbReference type="EMBL" id="BDA80948.1"/>
    </source>
</evidence>
<dbReference type="InterPro" id="IPR004360">
    <property type="entry name" value="Glyas_Fos-R_dOase_dom"/>
</dbReference>
<geneLocation type="plasmid" evidence="2 3">
    <name>pE30-1</name>
</geneLocation>
<dbReference type="InterPro" id="IPR029068">
    <property type="entry name" value="Glyas_Bleomycin-R_OHBP_Dase"/>
</dbReference>
<dbReference type="RefSeq" id="WP_109022516.1">
    <property type="nucleotide sequence ID" value="NZ_AP025030.1"/>
</dbReference>
<accession>A0ABN6KI10</accession>
<keyword evidence="2" id="KW-0614">Plasmid</keyword>
<sequence>MNPISIQKGIITKKLEESKKFYSQWLGMEVKFETDWFILMCLSKKPDFELAFMLPDQKNLRKDYFQRPYQNQGVWLIFETENVKNFYDECKKQKAPIDLELIEEEWGDIHFTMLDPNGIGIDIVQLRT</sequence>
<dbReference type="Pfam" id="PF00903">
    <property type="entry name" value="Glyoxalase"/>
    <property type="match status" value="1"/>
</dbReference>
<dbReference type="Gene3D" id="3.30.720.110">
    <property type="match status" value="1"/>
</dbReference>
<evidence type="ECO:0000259" key="1">
    <source>
        <dbReference type="Pfam" id="PF00903"/>
    </source>
</evidence>
<evidence type="ECO:0000313" key="3">
    <source>
        <dbReference type="Proteomes" id="UP000245263"/>
    </source>
</evidence>
<keyword evidence="3" id="KW-1185">Reference proteome</keyword>
<proteinExistence type="predicted"/>
<dbReference type="Gene3D" id="3.30.720.120">
    <property type="match status" value="1"/>
</dbReference>
<dbReference type="SUPFAM" id="SSF54593">
    <property type="entry name" value="Glyoxalase/Bleomycin resistance protein/Dihydroxybiphenyl dioxygenase"/>
    <property type="match status" value="1"/>
</dbReference>
<dbReference type="Proteomes" id="UP000245263">
    <property type="component" value="Plasmid pE30-1"/>
</dbReference>
<name>A0ABN6KI10_9LEPT</name>
<dbReference type="EMBL" id="AP025030">
    <property type="protein sequence ID" value="BDA80948.1"/>
    <property type="molecule type" value="Genomic_DNA"/>
</dbReference>
<protein>
    <recommendedName>
        <fullName evidence="1">Glyoxalase/fosfomycin resistance/dioxygenase domain-containing protein</fullName>
    </recommendedName>
</protein>
<gene>
    <name evidence="2" type="ORF">LPTSP3_g38780</name>
</gene>